<reference evidence="3 4" key="1">
    <citation type="submission" date="2019-03" db="EMBL/GenBank/DDBJ databases">
        <title>Diversity of the mouse oral microbiome.</title>
        <authorList>
            <person name="Joseph S."/>
            <person name="Aduse-Opoku J."/>
            <person name="Curtis M."/>
            <person name="Wade W."/>
            <person name="Hashim A."/>
        </authorList>
    </citation>
    <scope>NUCLEOTIDE SEQUENCE [LARGE SCALE GENOMIC DNA]</scope>
    <source>
        <strain evidence="3 4">P1012</strain>
    </source>
</reference>
<evidence type="ECO:0000313" key="3">
    <source>
        <dbReference type="EMBL" id="TFU34009.1"/>
    </source>
</evidence>
<dbReference type="Proteomes" id="UP000298358">
    <property type="component" value="Unassembled WGS sequence"/>
</dbReference>
<feature type="signal peptide" evidence="2">
    <location>
        <begin position="1"/>
        <end position="23"/>
    </location>
</feature>
<protein>
    <recommendedName>
        <fullName evidence="5">DUF3558 domain-containing protein</fullName>
    </recommendedName>
</protein>
<comment type="caution">
    <text evidence="3">The sequence shown here is derived from an EMBL/GenBank/DDBJ whole genome shotgun (WGS) entry which is preliminary data.</text>
</comment>
<organism evidence="3 4">
    <name type="scientific">Microbacterium paludicola</name>
    <dbReference type="NCBI Taxonomy" id="300019"/>
    <lineage>
        <taxon>Bacteria</taxon>
        <taxon>Bacillati</taxon>
        <taxon>Actinomycetota</taxon>
        <taxon>Actinomycetes</taxon>
        <taxon>Micrococcales</taxon>
        <taxon>Microbacteriaceae</taxon>
        <taxon>Microbacterium</taxon>
    </lineage>
</organism>
<proteinExistence type="predicted"/>
<dbReference type="EMBL" id="SPQB01000004">
    <property type="protein sequence ID" value="TFU34009.1"/>
    <property type="molecule type" value="Genomic_DNA"/>
</dbReference>
<feature type="chain" id="PRO_5021287137" description="DUF3558 domain-containing protein" evidence="2">
    <location>
        <begin position="24"/>
        <end position="209"/>
    </location>
</feature>
<name>A0A4Y9FZ92_9MICO</name>
<sequence length="209" mass="21757">MSTTRRISATAVAVLALTLTACATPRADAPAAAPPPPKLGDVRPAPPTSDIVAQGTVMDDAGEISLCTGPMTMIYPPQCSGIPLEGWDWAAADGEESAEGRTWGTYAVTGGFDGERITVTAPPIPLALYDPMAPEDPTGGAPGKTDEATLAEIQQTVTDRLGDEVQVAYVENGYVHVQVLWDDGTYQDAADAEFGDDVVIVTTLLQPVS</sequence>
<gene>
    <name evidence="3" type="ORF">E4U02_03515</name>
</gene>
<dbReference type="AlphaFoldDB" id="A0A4Y9FZ92"/>
<evidence type="ECO:0000256" key="1">
    <source>
        <dbReference type="SAM" id="MobiDB-lite"/>
    </source>
</evidence>
<dbReference type="PROSITE" id="PS51257">
    <property type="entry name" value="PROKAR_LIPOPROTEIN"/>
    <property type="match status" value="1"/>
</dbReference>
<keyword evidence="4" id="KW-1185">Reference proteome</keyword>
<evidence type="ECO:0000313" key="4">
    <source>
        <dbReference type="Proteomes" id="UP000298358"/>
    </source>
</evidence>
<feature type="region of interest" description="Disordered" evidence="1">
    <location>
        <begin position="27"/>
        <end position="49"/>
    </location>
</feature>
<dbReference type="OrthoDB" id="5178481at2"/>
<dbReference type="RefSeq" id="WP_135113235.1">
    <property type="nucleotide sequence ID" value="NZ_JADGLL010000004.1"/>
</dbReference>
<keyword evidence="2" id="KW-0732">Signal</keyword>
<accession>A0A4Y9FZ92</accession>
<evidence type="ECO:0000256" key="2">
    <source>
        <dbReference type="SAM" id="SignalP"/>
    </source>
</evidence>
<evidence type="ECO:0008006" key="5">
    <source>
        <dbReference type="Google" id="ProtNLM"/>
    </source>
</evidence>